<dbReference type="EC" id="1.18.6.1" evidence="4 15"/>
<gene>
    <name evidence="17" type="primary">nifK</name>
    <name evidence="17" type="ORF">K1X11_021260</name>
</gene>
<evidence type="ECO:0000256" key="10">
    <source>
        <dbReference type="ARBA" id="ARBA00023004"/>
    </source>
</evidence>
<feature type="domain" description="Nitrogenase/oxidoreductase component 1" evidence="16">
    <location>
        <begin position="23"/>
        <end position="440"/>
    </location>
</feature>
<protein>
    <recommendedName>
        <fullName evidence="5 15">Nitrogenase molybdenum-iron protein beta chain</fullName>
        <ecNumber evidence="4 15">1.18.6.1</ecNumber>
    </recommendedName>
    <alternativeName>
        <fullName evidence="15">Dinitrogenase</fullName>
    </alternativeName>
</protein>
<proteinExistence type="inferred from homology"/>
<comment type="cofactor">
    <cofactor evidence="15">
        <name>[8Fe-7S] cluster</name>
        <dbReference type="ChEBI" id="CHEBI:21143"/>
    </cofactor>
    <text evidence="15">Binds 1 [8Fe-7S] cluster per heterodimer.</text>
</comment>
<dbReference type="PROSITE" id="PS00090">
    <property type="entry name" value="NITROGENASE_1_2"/>
    <property type="match status" value="1"/>
</dbReference>
<dbReference type="PANTHER" id="PTHR33712:SF7">
    <property type="entry name" value="LIGHT-INDEPENDENT PROTOCHLOROPHYLLIDE REDUCTASE SUBUNIT B"/>
    <property type="match status" value="1"/>
</dbReference>
<dbReference type="GO" id="GO:0016163">
    <property type="term" value="F:nitrogenase activity"/>
    <property type="evidence" value="ECO:0007669"/>
    <property type="project" value="UniProtKB-EC"/>
</dbReference>
<evidence type="ECO:0000256" key="7">
    <source>
        <dbReference type="ARBA" id="ARBA00022741"/>
    </source>
</evidence>
<organism evidence="17 18">
    <name type="scientific">Actomonas aquatica</name>
    <dbReference type="NCBI Taxonomy" id="2866162"/>
    <lineage>
        <taxon>Bacteria</taxon>
        <taxon>Pseudomonadati</taxon>
        <taxon>Verrucomicrobiota</taxon>
        <taxon>Opitutia</taxon>
        <taxon>Opitutales</taxon>
        <taxon>Opitutaceae</taxon>
        <taxon>Actomonas</taxon>
    </lineage>
</organism>
<evidence type="ECO:0000256" key="12">
    <source>
        <dbReference type="ARBA" id="ARBA00023231"/>
    </source>
</evidence>
<comment type="function">
    <text evidence="1 15">This molybdenum-iron protein is part of the nitrogenase complex that catalyzes the key enzymatic reactions in nitrogen fixation.</text>
</comment>
<sequence>MLDGTTAEVANRSALRINPAKTCQPIGAMYASLGIQGCMPHSHGSQGCCAYHRSHLTRHFKEPVMATTSSFTEGASVFGGMANLNQALKNIFTIYNPDIVAVHTTCLSEVIGDDIPSIVAKARESGAVPEGKIVIHANTPSFVGSHVTGFANMVSAMVNYLSESTGETKNQINVLPGYVEPADMRELKRLAAAVGVDIVMFPDTSGVLDGPLTGEYELFPRGGATVEQIKSSGDNIATLGLGHFASHIAAATLESKCNVPAAFLELPIGVTATDRFVDALRSYADVEVPEAVENERGRLVDLMSDLHQYFHGKRVAVSGDPDHVIALTQLLLELEMKPVYAITGSTGNQFEKRMHELLDGPVPEAKIKQNADLFELHQWMKNEPVDLLITNTYGKHIARTEDVPFVRFGFPILDRAAHRYYPTLGYAGAINLINQILNVILDRKDRDCPEAWYELVQ</sequence>
<dbReference type="SUPFAM" id="SSF53807">
    <property type="entry name" value="Helical backbone' metal receptor"/>
    <property type="match status" value="1"/>
</dbReference>
<accession>A0ABZ1C759</accession>
<evidence type="ECO:0000256" key="9">
    <source>
        <dbReference type="ARBA" id="ARBA00023002"/>
    </source>
</evidence>
<evidence type="ECO:0000256" key="13">
    <source>
        <dbReference type="ARBA" id="ARBA00047967"/>
    </source>
</evidence>
<keyword evidence="7 15" id="KW-0547">Nucleotide-binding</keyword>
<dbReference type="EMBL" id="CP139781">
    <property type="protein sequence ID" value="WRQ87351.1"/>
    <property type="molecule type" value="Genomic_DNA"/>
</dbReference>
<comment type="subunit">
    <text evidence="3 15">Tetramer of two alpha and two beta chains. Forms complex with the iron protein (nitrogenase component 2).</text>
</comment>
<evidence type="ECO:0000256" key="6">
    <source>
        <dbReference type="ARBA" id="ARBA00022723"/>
    </source>
</evidence>
<keyword evidence="12 14" id="KW-0535">Nitrogen fixation</keyword>
<evidence type="ECO:0000256" key="4">
    <source>
        <dbReference type="ARBA" id="ARBA00012773"/>
    </source>
</evidence>
<evidence type="ECO:0000256" key="8">
    <source>
        <dbReference type="ARBA" id="ARBA00022840"/>
    </source>
</evidence>
<evidence type="ECO:0000313" key="17">
    <source>
        <dbReference type="EMBL" id="WRQ87351.1"/>
    </source>
</evidence>
<dbReference type="PROSITE" id="PS00699">
    <property type="entry name" value="NITROGENASE_1_1"/>
    <property type="match status" value="1"/>
</dbReference>
<name>A0ABZ1C759_9BACT</name>
<dbReference type="Proteomes" id="UP000738431">
    <property type="component" value="Chromosome"/>
</dbReference>
<evidence type="ECO:0000256" key="2">
    <source>
        <dbReference type="ARBA" id="ARBA00011002"/>
    </source>
</evidence>
<keyword evidence="11 15" id="KW-0411">Iron-sulfur</keyword>
<dbReference type="InterPro" id="IPR005976">
    <property type="entry name" value="Nase_Mo-Fe_CF_bsu"/>
</dbReference>
<dbReference type="InterPro" id="IPR000318">
    <property type="entry name" value="Nase_comp1_CS"/>
</dbReference>
<keyword evidence="18" id="KW-1185">Reference proteome</keyword>
<evidence type="ECO:0000256" key="1">
    <source>
        <dbReference type="ARBA" id="ARBA00002621"/>
    </source>
</evidence>
<keyword evidence="9 15" id="KW-0560">Oxidoreductase</keyword>
<dbReference type="Gene3D" id="3.40.50.1980">
    <property type="entry name" value="Nitrogenase molybdenum iron protein domain"/>
    <property type="match status" value="3"/>
</dbReference>
<evidence type="ECO:0000256" key="15">
    <source>
        <dbReference type="RuleBase" id="RU364127"/>
    </source>
</evidence>
<evidence type="ECO:0000256" key="3">
    <source>
        <dbReference type="ARBA" id="ARBA00011462"/>
    </source>
</evidence>
<dbReference type="NCBIfam" id="TIGR01286">
    <property type="entry name" value="nifK"/>
    <property type="match status" value="1"/>
</dbReference>
<evidence type="ECO:0000256" key="11">
    <source>
        <dbReference type="ARBA" id="ARBA00023014"/>
    </source>
</evidence>
<comment type="catalytic activity">
    <reaction evidence="13 15">
        <text>N2 + 8 reduced [2Fe-2S]-[ferredoxin] + 16 ATP + 16 H2O = H2 + 8 oxidized [2Fe-2S]-[ferredoxin] + 2 NH4(+) + 16 ADP + 16 phosphate + 6 H(+)</text>
        <dbReference type="Rhea" id="RHEA:21448"/>
        <dbReference type="Rhea" id="RHEA-COMP:10000"/>
        <dbReference type="Rhea" id="RHEA-COMP:10001"/>
        <dbReference type="ChEBI" id="CHEBI:15377"/>
        <dbReference type="ChEBI" id="CHEBI:15378"/>
        <dbReference type="ChEBI" id="CHEBI:17997"/>
        <dbReference type="ChEBI" id="CHEBI:18276"/>
        <dbReference type="ChEBI" id="CHEBI:28938"/>
        <dbReference type="ChEBI" id="CHEBI:30616"/>
        <dbReference type="ChEBI" id="CHEBI:33737"/>
        <dbReference type="ChEBI" id="CHEBI:33738"/>
        <dbReference type="ChEBI" id="CHEBI:43474"/>
        <dbReference type="ChEBI" id="CHEBI:456216"/>
        <dbReference type="EC" id="1.18.6.1"/>
    </reaction>
</comment>
<evidence type="ECO:0000313" key="18">
    <source>
        <dbReference type="Proteomes" id="UP000738431"/>
    </source>
</evidence>
<evidence type="ECO:0000256" key="5">
    <source>
        <dbReference type="ARBA" id="ARBA00014775"/>
    </source>
</evidence>
<evidence type="ECO:0000256" key="14">
    <source>
        <dbReference type="RuleBase" id="RU004021"/>
    </source>
</evidence>
<reference evidence="17 18" key="1">
    <citation type="submission" date="2021-08" db="EMBL/GenBank/DDBJ databases">
        <authorList>
            <person name="Zhang D."/>
            <person name="Zhang A."/>
            <person name="Wang L."/>
        </authorList>
    </citation>
    <scope>NUCLEOTIDE SEQUENCE [LARGE SCALE GENOMIC DNA]</scope>
    <source>
        <strain evidence="17 18">WL0086</strain>
    </source>
</reference>
<dbReference type="InterPro" id="IPR000510">
    <property type="entry name" value="Nase/OxRdtase_comp1"/>
</dbReference>
<dbReference type="Pfam" id="PF00148">
    <property type="entry name" value="Oxidored_nitro"/>
    <property type="match status" value="1"/>
</dbReference>
<dbReference type="InterPro" id="IPR050152">
    <property type="entry name" value="ChlB/BchB/BchZ"/>
</dbReference>
<evidence type="ECO:0000259" key="16">
    <source>
        <dbReference type="Pfam" id="PF00148"/>
    </source>
</evidence>
<dbReference type="Gene3D" id="1.20.89.10">
    <property type="entry name" value="Nitrogenase Molybdenum-iron Protein, subunit B, domain 4"/>
    <property type="match status" value="1"/>
</dbReference>
<keyword evidence="8 15" id="KW-0067">ATP-binding</keyword>
<keyword evidence="10 15" id="KW-0408">Iron</keyword>
<keyword evidence="6 15" id="KW-0479">Metal-binding</keyword>
<reference evidence="17 18" key="2">
    <citation type="submission" date="2023-12" db="EMBL/GenBank/DDBJ databases">
        <title>Description of an unclassified Opitutus bacterium of Verrucomicrobiota.</title>
        <authorList>
            <person name="Zhang D.-F."/>
        </authorList>
    </citation>
    <scope>NUCLEOTIDE SEQUENCE [LARGE SCALE GENOMIC DNA]</scope>
    <source>
        <strain evidence="17 18">WL0086</strain>
    </source>
</reference>
<dbReference type="PANTHER" id="PTHR33712">
    <property type="entry name" value="LIGHT-INDEPENDENT PROTOCHLOROPHYLLIDE REDUCTASE SUBUNIT B"/>
    <property type="match status" value="1"/>
</dbReference>
<comment type="similarity">
    <text evidence="2 14">Belongs to the NifD/NifK/NifE/NifN family.</text>
</comment>